<organism evidence="1 2">
    <name type="scientific">Arthrospiribacter ruber</name>
    <dbReference type="NCBI Taxonomy" id="2487934"/>
    <lineage>
        <taxon>Bacteria</taxon>
        <taxon>Pseudomonadati</taxon>
        <taxon>Bacteroidota</taxon>
        <taxon>Cytophagia</taxon>
        <taxon>Cytophagales</taxon>
        <taxon>Cyclobacteriaceae</taxon>
        <taxon>Arthrospiribacter</taxon>
    </lineage>
</organism>
<evidence type="ECO:0000313" key="2">
    <source>
        <dbReference type="Proteomes" id="UP000727490"/>
    </source>
</evidence>
<accession>A0A951MCV6</accession>
<dbReference type="Proteomes" id="UP000727490">
    <property type="component" value="Unassembled WGS sequence"/>
</dbReference>
<comment type="caution">
    <text evidence="1">The sequence shown here is derived from an EMBL/GenBank/DDBJ whole genome shotgun (WGS) entry which is preliminary data.</text>
</comment>
<reference evidence="1 2" key="1">
    <citation type="journal article" date="2020" name="Syst. Appl. Microbiol.">
        <title>Arthrospiribacter ruber gen. nov., sp. nov., a novel bacterium isolated from Arthrospira cultures.</title>
        <authorList>
            <person name="Waleron M."/>
            <person name="Misztak A."/>
            <person name="Waleron M.M."/>
            <person name="Furmaniak M."/>
            <person name="Mrozik A."/>
            <person name="Waleron K."/>
        </authorList>
    </citation>
    <scope>NUCLEOTIDE SEQUENCE [LARGE SCALE GENOMIC DNA]</scope>
    <source>
        <strain evidence="1 2">DPMB0001</strain>
    </source>
</reference>
<evidence type="ECO:0000313" key="1">
    <source>
        <dbReference type="EMBL" id="MBW3467907.1"/>
    </source>
</evidence>
<dbReference type="EMBL" id="RPHB01000003">
    <property type="protein sequence ID" value="MBW3467907.1"/>
    <property type="molecule type" value="Genomic_DNA"/>
</dbReference>
<gene>
    <name evidence="1" type="ORF">EGN73_08765</name>
</gene>
<sequence>MKTTQKQFLLDQLWKSTLRASLSRAGNVYKAETTKEEKEIFKSKLFEFVSTLIHNNYLDNTPNEKDHVKNISAITNFAISFGFVELRFGHSQKILNLYLKYQWCLGHIHTPPHFPVDRLIQMKLGIPKPSQWTQWDDSKEYLKIIERAKTVARKQNIETIAELELALYNEVEIERGRPHKVKTL</sequence>
<proteinExistence type="predicted"/>
<protein>
    <submittedName>
        <fullName evidence="1">Uncharacterized protein</fullName>
    </submittedName>
</protein>
<dbReference type="RefSeq" id="WP_219288398.1">
    <property type="nucleotide sequence ID" value="NZ_RPHB01000003.1"/>
</dbReference>
<dbReference type="AlphaFoldDB" id="A0A951MCV6"/>
<keyword evidence="2" id="KW-1185">Reference proteome</keyword>
<name>A0A951MCV6_9BACT</name>